<evidence type="ECO:0000313" key="4">
    <source>
        <dbReference type="EMBL" id="BBB01633.1"/>
    </source>
</evidence>
<accession>A0A7U3UZJ5</accession>
<name>A0A7U3UZJ5_9ACTN</name>
<feature type="domain" description="N-acetyltransferase" evidence="3">
    <location>
        <begin position="25"/>
        <end position="168"/>
    </location>
</feature>
<evidence type="ECO:0000259" key="3">
    <source>
        <dbReference type="PROSITE" id="PS51186"/>
    </source>
</evidence>
<dbReference type="KEGG" id="arev:RVR_9141"/>
<reference evidence="4 5" key="2">
    <citation type="journal article" date="2011" name="J. Antibiot.">
        <title>Furaquinocins I and J: novel polyketide isoprenoid hybrid compounds from Streptomyces reveromyceticus SN-593.</title>
        <authorList>
            <person name="Panthee S."/>
            <person name="Takahashi S."/>
            <person name="Takagi H."/>
            <person name="Nogawa T."/>
            <person name="Oowada E."/>
            <person name="Uramoto M."/>
            <person name="Osada H."/>
        </authorList>
    </citation>
    <scope>NUCLEOTIDE SEQUENCE [LARGE SCALE GENOMIC DNA]</scope>
    <source>
        <strain evidence="4 5">SN-593</strain>
    </source>
</reference>
<dbReference type="PANTHER" id="PTHR43877:SF2">
    <property type="entry name" value="AMINOALKYLPHOSPHONATE N-ACETYLTRANSFERASE-RELATED"/>
    <property type="match status" value="1"/>
</dbReference>
<dbReference type="CDD" id="cd04301">
    <property type="entry name" value="NAT_SF"/>
    <property type="match status" value="1"/>
</dbReference>
<reference evidence="4 5" key="1">
    <citation type="journal article" date="2010" name="J. Bacteriol.">
        <title>Biochemical characterization of a novel indole prenyltransferase from Streptomyces sp. SN-593.</title>
        <authorList>
            <person name="Takahashi S."/>
            <person name="Takagi H."/>
            <person name="Toyoda A."/>
            <person name="Uramoto M."/>
            <person name="Nogawa T."/>
            <person name="Ueki M."/>
            <person name="Sakaki Y."/>
            <person name="Osada H."/>
        </authorList>
    </citation>
    <scope>NUCLEOTIDE SEQUENCE [LARGE SCALE GENOMIC DNA]</scope>
    <source>
        <strain evidence="4 5">SN-593</strain>
    </source>
</reference>
<dbReference type="InterPro" id="IPR050832">
    <property type="entry name" value="Bact_Acetyltransf"/>
</dbReference>
<evidence type="ECO:0000256" key="2">
    <source>
        <dbReference type="ARBA" id="ARBA00023315"/>
    </source>
</evidence>
<dbReference type="Gene3D" id="3.40.630.30">
    <property type="match status" value="1"/>
</dbReference>
<evidence type="ECO:0000256" key="1">
    <source>
        <dbReference type="ARBA" id="ARBA00022679"/>
    </source>
</evidence>
<reference evidence="4 5" key="3">
    <citation type="journal article" date="2011" name="Nat. Chem. Biol.">
        <title>Reveromycin A biosynthesis uses RevG and RevJ for stereospecific spiroacetal formation.</title>
        <authorList>
            <person name="Takahashi S."/>
            <person name="Toyoda A."/>
            <person name="Sekiyama Y."/>
            <person name="Takagi H."/>
            <person name="Nogawa T."/>
            <person name="Uramoto M."/>
            <person name="Suzuki R."/>
            <person name="Koshino H."/>
            <person name="Kumano T."/>
            <person name="Panthee S."/>
            <person name="Dairi T."/>
            <person name="Ishikawa J."/>
            <person name="Ikeda H."/>
            <person name="Sakaki Y."/>
            <person name="Osada H."/>
        </authorList>
    </citation>
    <scope>NUCLEOTIDE SEQUENCE [LARGE SCALE GENOMIC DNA]</scope>
    <source>
        <strain evidence="4 5">SN-593</strain>
    </source>
</reference>
<keyword evidence="2" id="KW-0012">Acyltransferase</keyword>
<keyword evidence="5" id="KW-1185">Reference proteome</keyword>
<dbReference type="Pfam" id="PF00583">
    <property type="entry name" value="Acetyltransf_1"/>
    <property type="match status" value="1"/>
</dbReference>
<protein>
    <submittedName>
        <fullName evidence="4">Putative acetyltransferase</fullName>
    </submittedName>
</protein>
<dbReference type="EMBL" id="AP018365">
    <property type="protein sequence ID" value="BBB01633.1"/>
    <property type="molecule type" value="Genomic_DNA"/>
</dbReference>
<dbReference type="InterPro" id="IPR000182">
    <property type="entry name" value="GNAT_dom"/>
</dbReference>
<dbReference type="SUPFAM" id="SSF55729">
    <property type="entry name" value="Acyl-CoA N-acyltransferases (Nat)"/>
    <property type="match status" value="1"/>
</dbReference>
<dbReference type="RefSeq" id="WP_237405104.1">
    <property type="nucleotide sequence ID" value="NZ_AP018365.1"/>
</dbReference>
<dbReference type="PROSITE" id="PS51186">
    <property type="entry name" value="GNAT"/>
    <property type="match status" value="1"/>
</dbReference>
<dbReference type="AlphaFoldDB" id="A0A7U3UZJ5"/>
<sequence>MTSTDLSRPARTTGPHPVTAPESRLLLRRYYTELVSRYYGRATDDAEVDAVLAQEPSDDLARPTGEFLVARIDGVPVGCAGVRVLTSGTAELTRLYVAPRTRGMGVATDLVTAAEAVARDTFGALRMRLDTRRDLVEARALYARLGYREIAAYNASPYADHWFEKRLG</sequence>
<dbReference type="InterPro" id="IPR016181">
    <property type="entry name" value="Acyl_CoA_acyltransferase"/>
</dbReference>
<proteinExistence type="predicted"/>
<dbReference type="PANTHER" id="PTHR43877">
    <property type="entry name" value="AMINOALKYLPHOSPHONATE N-ACETYLTRANSFERASE-RELATED-RELATED"/>
    <property type="match status" value="1"/>
</dbReference>
<dbReference type="Proteomes" id="UP000595703">
    <property type="component" value="Chromosome"/>
</dbReference>
<dbReference type="GO" id="GO:0016747">
    <property type="term" value="F:acyltransferase activity, transferring groups other than amino-acyl groups"/>
    <property type="evidence" value="ECO:0007669"/>
    <property type="project" value="InterPro"/>
</dbReference>
<organism evidence="4 5">
    <name type="scientific">Actinacidiphila reveromycinica</name>
    <dbReference type="NCBI Taxonomy" id="659352"/>
    <lineage>
        <taxon>Bacteria</taxon>
        <taxon>Bacillati</taxon>
        <taxon>Actinomycetota</taxon>
        <taxon>Actinomycetes</taxon>
        <taxon>Kitasatosporales</taxon>
        <taxon>Streptomycetaceae</taxon>
        <taxon>Actinacidiphila</taxon>
    </lineage>
</organism>
<gene>
    <name evidence="4" type="ORF">RVR_9141</name>
</gene>
<keyword evidence="1 4" id="KW-0808">Transferase</keyword>
<evidence type="ECO:0000313" key="5">
    <source>
        <dbReference type="Proteomes" id="UP000595703"/>
    </source>
</evidence>
<reference evidence="4 5" key="4">
    <citation type="journal article" date="2020" name="Sci. Rep.">
        <title>beta-carboline chemical signals induce reveromycin production through a LuxR family regulator in Streptomyces sp. SN-593.</title>
        <authorList>
            <person name="Panthee S."/>
            <person name="Kito N."/>
            <person name="Hayashi T."/>
            <person name="Shimizu T."/>
            <person name="Ishikawa J."/>
            <person name="Hamamoto H."/>
            <person name="Osada H."/>
            <person name="Takahashi S."/>
        </authorList>
    </citation>
    <scope>NUCLEOTIDE SEQUENCE [LARGE SCALE GENOMIC DNA]</scope>
    <source>
        <strain evidence="4 5">SN-593</strain>
    </source>
</reference>